<accession>G0TRM2</accession>
<protein>
    <recommendedName>
        <fullName evidence="4">EGF-like domain-containing protein</fullName>
    </recommendedName>
</protein>
<keyword evidence="1" id="KW-0245">EGF-like domain</keyword>
<evidence type="ECO:0000256" key="2">
    <source>
        <dbReference type="SAM" id="Phobius"/>
    </source>
</evidence>
<dbReference type="AlphaFoldDB" id="G0TRM2"/>
<evidence type="ECO:0000313" key="5">
    <source>
        <dbReference type="EMBL" id="CCC46592.1"/>
    </source>
</evidence>
<evidence type="ECO:0000256" key="1">
    <source>
        <dbReference type="PROSITE-ProRule" id="PRU00076"/>
    </source>
</evidence>
<dbReference type="InterPro" id="IPR000742">
    <property type="entry name" value="EGF"/>
</dbReference>
<keyword evidence="2" id="KW-0472">Membrane</keyword>
<dbReference type="PROSITE" id="PS00022">
    <property type="entry name" value="EGF_1"/>
    <property type="match status" value="2"/>
</dbReference>
<reference evidence="5" key="1">
    <citation type="journal article" date="2012" name="Proc. Natl. Acad. Sci. U.S.A.">
        <title>Antigenic diversity is generated by distinct evolutionary mechanisms in African trypanosome species.</title>
        <authorList>
            <person name="Jackson A.P."/>
            <person name="Berry A."/>
            <person name="Aslett M."/>
            <person name="Allison H.C."/>
            <person name="Burton P."/>
            <person name="Vavrova-Anderson J."/>
            <person name="Brown R."/>
            <person name="Browne H."/>
            <person name="Corton N."/>
            <person name="Hauser H."/>
            <person name="Gamble J."/>
            <person name="Gilderthorp R."/>
            <person name="Marcello L."/>
            <person name="McQuillan J."/>
            <person name="Otto T.D."/>
            <person name="Quail M.A."/>
            <person name="Sanders M.J."/>
            <person name="van Tonder A."/>
            <person name="Ginger M.L."/>
            <person name="Field M.C."/>
            <person name="Barry J.D."/>
            <person name="Hertz-Fowler C."/>
            <person name="Berriman M."/>
        </authorList>
    </citation>
    <scope>NUCLEOTIDE SEQUENCE</scope>
    <source>
        <strain evidence="5">Y486</strain>
    </source>
</reference>
<gene>
    <name evidence="5" type="ORF">TVY486_0200179</name>
</gene>
<feature type="disulfide bond" evidence="1">
    <location>
        <begin position="564"/>
        <end position="573"/>
    </location>
</feature>
<evidence type="ECO:0000256" key="3">
    <source>
        <dbReference type="SAM" id="SignalP"/>
    </source>
</evidence>
<sequence>MFALLSLCLLCLIPVNIHAGILKYNQEIVSRDQNAGTIPAWAKYNENVFVKGTTSRVSTMTEILSLDPTDFGSPFFSLDTVKWYISPAGFISPTPAPMCSFFCAEESAESFNGSYSFDYGGHGNGVWPMIGLHVADYAPGSSPTKDGVRVLKDTHNNTGRLTVEYRGVPVRNCPENKNSLTAQVEVSSNGTIVLRYKNVPKCVNASVGLVLSRSERSMVNRSAISRGIAAVRFSPIFDGCNSLNVTACIKHHLCMFCNETSKCHSIYAANVSCVVAPKNASGRAEAYYQVNISHGQPIVDMTSLGSPVTVDVSNQSARLDLGFKFPIFAKDQASRKAQIVHLLSSGVISVLSERQDCKPIWNVCSNGNYSFSILPFATAQRWGSGTTVRYVKLGSNKQHNPFCNDSSCHQGIVVEVAKTIVNNTELRSYTFQVYLDSNGTVEFRYGKPVVDSIFKEDLVFFSYPAPLIGLYRYGMADEASISIPPNLIRTGARVRFTLTGKCNDCGMNGVCQADGSCKCNEGFKGANCGECTDNHYGPKCRQCPSCLNGGTCDSGINGTGSCRCKGMFSGLRCNVTCPEPFDCSACNLRGGYCECGVCHCYKDLGWGGKNCDTLDDPCRKHSFDGCPLCSSMVDKNCKFCADNVCFSGDLVGTPNEYTCSRVIPRRYRPLCKQAVQEELTGIDMGYLMFSFLCLCATVLMVALALLARFLTRVRDIFDMHVVAATGGAPDHRPIHRER</sequence>
<dbReference type="PROSITE" id="PS50026">
    <property type="entry name" value="EGF_3"/>
    <property type="match status" value="1"/>
</dbReference>
<organism evidence="5">
    <name type="scientific">Trypanosoma vivax (strain Y486)</name>
    <dbReference type="NCBI Taxonomy" id="1055687"/>
    <lineage>
        <taxon>Eukaryota</taxon>
        <taxon>Discoba</taxon>
        <taxon>Euglenozoa</taxon>
        <taxon>Kinetoplastea</taxon>
        <taxon>Metakinetoplastina</taxon>
        <taxon>Trypanosomatida</taxon>
        <taxon>Trypanosomatidae</taxon>
        <taxon>Trypanosoma</taxon>
        <taxon>Duttonella</taxon>
    </lineage>
</organism>
<evidence type="ECO:0000259" key="4">
    <source>
        <dbReference type="PROSITE" id="PS50026"/>
    </source>
</evidence>
<comment type="caution">
    <text evidence="1">Lacks conserved residue(s) required for the propagation of feature annotation.</text>
</comment>
<dbReference type="VEuPathDB" id="TriTrypDB:TvY486_0200179"/>
<feature type="chain" id="PRO_5003409778" description="EGF-like domain-containing protein" evidence="3">
    <location>
        <begin position="20"/>
        <end position="738"/>
    </location>
</feature>
<keyword evidence="1" id="KW-1015">Disulfide bond</keyword>
<feature type="non-terminal residue" evidence="5">
    <location>
        <position position="738"/>
    </location>
</feature>
<feature type="signal peptide" evidence="3">
    <location>
        <begin position="1"/>
        <end position="19"/>
    </location>
</feature>
<keyword evidence="2" id="KW-1133">Transmembrane helix</keyword>
<feature type="transmembrane region" description="Helical" evidence="2">
    <location>
        <begin position="686"/>
        <end position="710"/>
    </location>
</feature>
<keyword evidence="2" id="KW-0812">Transmembrane</keyword>
<proteinExistence type="predicted"/>
<dbReference type="EMBL" id="HE573018">
    <property type="protein sequence ID" value="CCC46592.1"/>
    <property type="molecule type" value="Genomic_DNA"/>
</dbReference>
<name>G0TRM2_TRYVY</name>
<feature type="domain" description="EGF-like" evidence="4">
    <location>
        <begin position="536"/>
        <end position="574"/>
    </location>
</feature>
<keyword evidence="3" id="KW-0732">Signal</keyword>